<accession>A0A015LF71</accession>
<dbReference type="InterPro" id="IPR036427">
    <property type="entry name" value="Bromodomain-like_sf"/>
</dbReference>
<dbReference type="SMART" id="SM00297">
    <property type="entry name" value="BROMO"/>
    <property type="match status" value="1"/>
</dbReference>
<dbReference type="Pfam" id="PF00439">
    <property type="entry name" value="Bromodomain"/>
    <property type="match status" value="1"/>
</dbReference>
<dbReference type="STRING" id="1432141.A0A015LF71"/>
<organism evidence="4 5">
    <name type="scientific">Rhizophagus irregularis (strain DAOM 197198w)</name>
    <name type="common">Glomus intraradices</name>
    <dbReference type="NCBI Taxonomy" id="1432141"/>
    <lineage>
        <taxon>Eukaryota</taxon>
        <taxon>Fungi</taxon>
        <taxon>Fungi incertae sedis</taxon>
        <taxon>Mucoromycota</taxon>
        <taxon>Glomeromycotina</taxon>
        <taxon>Glomeromycetes</taxon>
        <taxon>Glomerales</taxon>
        <taxon>Glomeraceae</taxon>
        <taxon>Rhizophagus</taxon>
    </lineage>
</organism>
<dbReference type="OrthoDB" id="4062651at2759"/>
<proteinExistence type="predicted"/>
<evidence type="ECO:0000259" key="3">
    <source>
        <dbReference type="PROSITE" id="PS50014"/>
    </source>
</evidence>
<dbReference type="SUPFAM" id="SSF47370">
    <property type="entry name" value="Bromodomain"/>
    <property type="match status" value="1"/>
</dbReference>
<evidence type="ECO:0000256" key="1">
    <source>
        <dbReference type="ARBA" id="ARBA00023117"/>
    </source>
</evidence>
<dbReference type="CDD" id="cd04369">
    <property type="entry name" value="Bromodomain"/>
    <property type="match status" value="1"/>
</dbReference>
<gene>
    <name evidence="4" type="ORF">RirG_080940</name>
</gene>
<dbReference type="Gene3D" id="1.20.920.10">
    <property type="entry name" value="Bromodomain-like"/>
    <property type="match status" value="1"/>
</dbReference>
<evidence type="ECO:0000313" key="5">
    <source>
        <dbReference type="Proteomes" id="UP000022910"/>
    </source>
</evidence>
<keyword evidence="5" id="KW-1185">Reference proteome</keyword>
<dbReference type="Proteomes" id="UP000022910">
    <property type="component" value="Unassembled WGS sequence"/>
</dbReference>
<dbReference type="AlphaFoldDB" id="A0A015LF71"/>
<evidence type="ECO:0000256" key="2">
    <source>
        <dbReference type="PROSITE-ProRule" id="PRU00035"/>
    </source>
</evidence>
<dbReference type="EMBL" id="JEMT01016236">
    <property type="protein sequence ID" value="EXX71166.1"/>
    <property type="molecule type" value="Genomic_DNA"/>
</dbReference>
<comment type="caution">
    <text evidence="4">The sequence shown here is derived from an EMBL/GenBank/DDBJ whole genome shotgun (WGS) entry which is preliminary data.</text>
</comment>
<reference evidence="4 5" key="1">
    <citation type="submission" date="2014-02" db="EMBL/GenBank/DDBJ databases">
        <title>Single nucleus genome sequencing reveals high similarity among nuclei of an endomycorrhizal fungus.</title>
        <authorList>
            <person name="Lin K."/>
            <person name="Geurts R."/>
            <person name="Zhang Z."/>
            <person name="Limpens E."/>
            <person name="Saunders D.G."/>
            <person name="Mu D."/>
            <person name="Pang E."/>
            <person name="Cao H."/>
            <person name="Cha H."/>
            <person name="Lin T."/>
            <person name="Zhou Q."/>
            <person name="Shang Y."/>
            <person name="Li Y."/>
            <person name="Ivanov S."/>
            <person name="Sharma T."/>
            <person name="Velzen R.V."/>
            <person name="Ruijter N.D."/>
            <person name="Aanen D.K."/>
            <person name="Win J."/>
            <person name="Kamoun S."/>
            <person name="Bisseling T."/>
            <person name="Huang S."/>
        </authorList>
    </citation>
    <scope>NUCLEOTIDE SEQUENCE [LARGE SCALE GENOMIC DNA]</scope>
    <source>
        <strain evidence="5">DAOM197198w</strain>
    </source>
</reference>
<keyword evidence="1 2" id="KW-0103">Bromodomain</keyword>
<dbReference type="HOGENOM" id="CLU_585444_0_0_1"/>
<dbReference type="GO" id="GO:0006325">
    <property type="term" value="P:chromatin organization"/>
    <property type="evidence" value="ECO:0007669"/>
    <property type="project" value="UniProtKB-ARBA"/>
</dbReference>
<dbReference type="InterPro" id="IPR001487">
    <property type="entry name" value="Bromodomain"/>
</dbReference>
<dbReference type="PROSITE" id="PS50014">
    <property type="entry name" value="BROMODOMAIN_2"/>
    <property type="match status" value="1"/>
</dbReference>
<feature type="domain" description="Bromo" evidence="3">
    <location>
        <begin position="179"/>
        <end position="231"/>
    </location>
</feature>
<evidence type="ECO:0000313" key="4">
    <source>
        <dbReference type="EMBL" id="EXX71166.1"/>
    </source>
</evidence>
<protein>
    <recommendedName>
        <fullName evidence="3">Bromo domain-containing protein</fullName>
    </recommendedName>
</protein>
<sequence length="467" mass="53523">MTKVTAKNIIPRGVNGRRNNRKQILLRSGICYSRTKENKNVVVTNVIVSTGQPAVIPDRVSQGVSGHSCGFRVRFASDGVFCLPFVSNQLKKKIIRIKSILKTSSKYKQESYVRPVPGVPEPELKQTIALRKYLESLCLNEQVLSRELLLRLGTYILDCFVSQGWCRPFINPVPESARNYHLRIARPMDLITVEHKLWAGEYDCAVSKFYDDLAQIIYNAFKFHEKDSVIFKEADSMLTCFVNLTTKFSKPPHDINKLNFALAQIGAKLPHEEFGDVCKVVPNINIKSKIYIVPLYSFLQVTRSGSNVAKLPYAAAERLDPMSSSLFDTFERESLPPVKFQPTETHCNFARLYITKGSKNIKKCRDERNAILVIVKDVSYEASENRLRCNVITSKPFGELRDLDTFELSDARYWTRVALLDKKALDLKVGPKFFKEYLREPFKVSEYEQRRDNKNFLKSLNLLPKSR</sequence>
<name>A0A015LF71_RHIIW</name>